<organism evidence="2">
    <name type="scientific">marine metagenome</name>
    <dbReference type="NCBI Taxonomy" id="408172"/>
    <lineage>
        <taxon>unclassified sequences</taxon>
        <taxon>metagenomes</taxon>
        <taxon>ecological metagenomes</taxon>
    </lineage>
</organism>
<feature type="transmembrane region" description="Helical" evidence="1">
    <location>
        <begin position="113"/>
        <end position="136"/>
    </location>
</feature>
<reference evidence="2" key="1">
    <citation type="submission" date="2018-05" db="EMBL/GenBank/DDBJ databases">
        <authorList>
            <person name="Lanie J.A."/>
            <person name="Ng W.-L."/>
            <person name="Kazmierczak K.M."/>
            <person name="Andrzejewski T.M."/>
            <person name="Davidsen T.M."/>
            <person name="Wayne K.J."/>
            <person name="Tettelin H."/>
            <person name="Glass J.I."/>
            <person name="Rusch D."/>
            <person name="Podicherti R."/>
            <person name="Tsui H.-C.T."/>
            <person name="Winkler M.E."/>
        </authorList>
    </citation>
    <scope>NUCLEOTIDE SEQUENCE</scope>
</reference>
<keyword evidence="1" id="KW-1133">Transmembrane helix</keyword>
<feature type="transmembrane region" description="Helical" evidence="1">
    <location>
        <begin position="81"/>
        <end position="101"/>
    </location>
</feature>
<dbReference type="AlphaFoldDB" id="A0A382FFD7"/>
<evidence type="ECO:0000256" key="1">
    <source>
        <dbReference type="SAM" id="Phobius"/>
    </source>
</evidence>
<evidence type="ECO:0000313" key="2">
    <source>
        <dbReference type="EMBL" id="SVB61342.1"/>
    </source>
</evidence>
<feature type="transmembrane region" description="Helical" evidence="1">
    <location>
        <begin position="12"/>
        <end position="32"/>
    </location>
</feature>
<evidence type="ECO:0008006" key="3">
    <source>
        <dbReference type="Google" id="ProtNLM"/>
    </source>
</evidence>
<sequence>MIFFHTGDTFWTRIIYIVSLIIVGAVAFLILGPRPADLEGRLDVSSLPKINSVLNVFTTILLMCGYYFIRKKKQVIHKRFMLSAFGTSSAFLVCYVIYHWFKSGPKLYVGEWTTFYSFILISHIILAAMITPLALFTLYHGWNNSLQRHRKIAKITLPTWLYVSMTGIVIYGMLYL</sequence>
<accession>A0A382FFD7</accession>
<dbReference type="PANTHER" id="PTHR37692:SF1">
    <property type="entry name" value="DUF420 DOMAIN-CONTAINING PROTEIN"/>
    <property type="match status" value="1"/>
</dbReference>
<dbReference type="Pfam" id="PF04238">
    <property type="entry name" value="DUF420"/>
    <property type="match status" value="1"/>
</dbReference>
<proteinExistence type="predicted"/>
<keyword evidence="1" id="KW-0812">Transmembrane</keyword>
<feature type="transmembrane region" description="Helical" evidence="1">
    <location>
        <begin position="157"/>
        <end position="175"/>
    </location>
</feature>
<gene>
    <name evidence="2" type="ORF">METZ01_LOCUS214196</name>
</gene>
<protein>
    <recommendedName>
        <fullName evidence="3">DUF420 domain-containing protein</fullName>
    </recommendedName>
</protein>
<dbReference type="PANTHER" id="PTHR37692">
    <property type="entry name" value="HYPOTHETICAL MEMBRANE SPANNING PROTEIN"/>
    <property type="match status" value="1"/>
</dbReference>
<name>A0A382FFD7_9ZZZZ</name>
<dbReference type="InterPro" id="IPR007352">
    <property type="entry name" value="DUF420"/>
</dbReference>
<feature type="transmembrane region" description="Helical" evidence="1">
    <location>
        <begin position="52"/>
        <end position="69"/>
    </location>
</feature>
<dbReference type="EMBL" id="UINC01049491">
    <property type="protein sequence ID" value="SVB61342.1"/>
    <property type="molecule type" value="Genomic_DNA"/>
</dbReference>
<keyword evidence="1" id="KW-0472">Membrane</keyword>